<sequence>MQQPGNMKTELQAILERLRRDAKNYRLAAAAFLVYAVVVTLLFGTICPLAAMTGMPCPGCGSTRALFLVLTGRFVEAFHYNPCIYLWILLAVYVGWQRYIRGKKAAGVLSLTGAVAAAMILVYLYRMAVDFPGNPPMVYREENVLAGLIPAYDELMRRLFLP</sequence>
<organism evidence="2 3">
    <name type="scientific">Candidatus Eisenbergiella intestinigallinarum</name>
    <dbReference type="NCBI Taxonomy" id="2838549"/>
    <lineage>
        <taxon>Bacteria</taxon>
        <taxon>Bacillati</taxon>
        <taxon>Bacillota</taxon>
        <taxon>Clostridia</taxon>
        <taxon>Lachnospirales</taxon>
        <taxon>Lachnospiraceae</taxon>
        <taxon>Eisenbergiella</taxon>
    </lineage>
</organism>
<keyword evidence="1" id="KW-0812">Transmembrane</keyword>
<dbReference type="AlphaFoldDB" id="A0A9D2QIE0"/>
<accession>A0A9D2QIE0</accession>
<gene>
    <name evidence="2" type="ORF">H9926_01355</name>
</gene>
<keyword evidence="1" id="KW-1133">Transmembrane helix</keyword>
<dbReference type="InterPro" id="IPR021215">
    <property type="entry name" value="DUF2752"/>
</dbReference>
<dbReference type="EMBL" id="DWVS01000029">
    <property type="protein sequence ID" value="HJC86648.1"/>
    <property type="molecule type" value="Genomic_DNA"/>
</dbReference>
<protein>
    <submittedName>
        <fullName evidence="2">DUF2752 domain-containing protein</fullName>
    </submittedName>
</protein>
<feature type="transmembrane region" description="Helical" evidence="1">
    <location>
        <begin position="27"/>
        <end position="51"/>
    </location>
</feature>
<dbReference type="Pfam" id="PF10825">
    <property type="entry name" value="DUF2752"/>
    <property type="match status" value="1"/>
</dbReference>
<evidence type="ECO:0000313" key="2">
    <source>
        <dbReference type="EMBL" id="HJC86648.1"/>
    </source>
</evidence>
<proteinExistence type="predicted"/>
<feature type="transmembrane region" description="Helical" evidence="1">
    <location>
        <begin position="108"/>
        <end position="128"/>
    </location>
</feature>
<keyword evidence="1" id="KW-0472">Membrane</keyword>
<name>A0A9D2QIE0_9FIRM</name>
<reference evidence="2" key="2">
    <citation type="submission" date="2021-04" db="EMBL/GenBank/DDBJ databases">
        <authorList>
            <person name="Gilroy R."/>
        </authorList>
    </citation>
    <scope>NUCLEOTIDE SEQUENCE</scope>
    <source>
        <strain evidence="2">ChiBcec1-1630</strain>
    </source>
</reference>
<reference evidence="2" key="1">
    <citation type="journal article" date="2021" name="PeerJ">
        <title>Extensive microbial diversity within the chicken gut microbiome revealed by metagenomics and culture.</title>
        <authorList>
            <person name="Gilroy R."/>
            <person name="Ravi A."/>
            <person name="Getino M."/>
            <person name="Pursley I."/>
            <person name="Horton D.L."/>
            <person name="Alikhan N.F."/>
            <person name="Baker D."/>
            <person name="Gharbi K."/>
            <person name="Hall N."/>
            <person name="Watson M."/>
            <person name="Adriaenssens E.M."/>
            <person name="Foster-Nyarko E."/>
            <person name="Jarju S."/>
            <person name="Secka A."/>
            <person name="Antonio M."/>
            <person name="Oren A."/>
            <person name="Chaudhuri R.R."/>
            <person name="La Ragione R."/>
            <person name="Hildebrand F."/>
            <person name="Pallen M.J."/>
        </authorList>
    </citation>
    <scope>NUCLEOTIDE SEQUENCE</scope>
    <source>
        <strain evidence="2">ChiBcec1-1630</strain>
    </source>
</reference>
<dbReference type="Proteomes" id="UP000823922">
    <property type="component" value="Unassembled WGS sequence"/>
</dbReference>
<feature type="transmembrane region" description="Helical" evidence="1">
    <location>
        <begin position="77"/>
        <end position="96"/>
    </location>
</feature>
<comment type="caution">
    <text evidence="2">The sequence shown here is derived from an EMBL/GenBank/DDBJ whole genome shotgun (WGS) entry which is preliminary data.</text>
</comment>
<evidence type="ECO:0000256" key="1">
    <source>
        <dbReference type="SAM" id="Phobius"/>
    </source>
</evidence>
<evidence type="ECO:0000313" key="3">
    <source>
        <dbReference type="Proteomes" id="UP000823922"/>
    </source>
</evidence>